<dbReference type="Pfam" id="PF01975">
    <property type="entry name" value="SurE"/>
    <property type="match status" value="1"/>
</dbReference>
<dbReference type="Gene3D" id="3.40.1210.10">
    <property type="entry name" value="Survival protein SurE-like phosphatase/nucleotidase"/>
    <property type="match status" value="1"/>
</dbReference>
<dbReference type="PANTHER" id="PTHR30457:SF12">
    <property type="entry name" value="5'_3'-NUCLEOTIDASE SURE"/>
    <property type="match status" value="1"/>
</dbReference>
<proteinExistence type="inferred from homology"/>
<keyword evidence="4" id="KW-0963">Cytoplasm</keyword>
<evidence type="ECO:0000256" key="5">
    <source>
        <dbReference type="ARBA" id="ARBA00022723"/>
    </source>
</evidence>
<feature type="domain" description="Survival protein SurE-like phosphatase/nucleotidase" evidence="8">
    <location>
        <begin position="3"/>
        <end position="186"/>
    </location>
</feature>
<evidence type="ECO:0000256" key="4">
    <source>
        <dbReference type="ARBA" id="ARBA00022490"/>
    </source>
</evidence>
<evidence type="ECO:0000256" key="1">
    <source>
        <dbReference type="ARBA" id="ARBA00000815"/>
    </source>
</evidence>
<sequence>MRVLVTNDDGIDSPGLTTLAVMAADAGHDVVVAAPARESSGASASLLGAEQDGRLIVASKPSPGLPDGIPSFAVRAAPGLIAFVAAYGGFGPKPDVVLSGVNRGANTGHAVLHSGTVGAALSGATHGIKGLAVSIAYHDPRHWETAAAFARPVLDWVVAHCPGDRVLNLNVPDLPVEQVRGLRKAPLASFGAVQARIHELEHGHLQLTYSDVEITREPDTDAGMLARGWATVTQLLAPAFDADAELPESGPLTTS</sequence>
<evidence type="ECO:0000313" key="10">
    <source>
        <dbReference type="Proteomes" id="UP000777774"/>
    </source>
</evidence>
<protein>
    <recommendedName>
        <fullName evidence="3">5'-nucleotidase</fullName>
        <ecNumber evidence="3">3.1.3.5</ecNumber>
    </recommendedName>
</protein>
<evidence type="ECO:0000256" key="3">
    <source>
        <dbReference type="ARBA" id="ARBA00012643"/>
    </source>
</evidence>
<dbReference type="InterPro" id="IPR036523">
    <property type="entry name" value="SurE-like_sf"/>
</dbReference>
<name>A0ABX1K2R5_9CELL</name>
<evidence type="ECO:0000313" key="9">
    <source>
        <dbReference type="EMBL" id="NKY40230.1"/>
    </source>
</evidence>
<comment type="similarity">
    <text evidence="2">Belongs to the SurE nucleotidase family.</text>
</comment>
<dbReference type="PANTHER" id="PTHR30457">
    <property type="entry name" value="5'-NUCLEOTIDASE SURE"/>
    <property type="match status" value="1"/>
</dbReference>
<keyword evidence="6" id="KW-0547">Nucleotide-binding</keyword>
<keyword evidence="5" id="KW-0479">Metal-binding</keyword>
<evidence type="ECO:0000256" key="6">
    <source>
        <dbReference type="ARBA" id="ARBA00022741"/>
    </source>
</evidence>
<dbReference type="InterPro" id="IPR002828">
    <property type="entry name" value="SurE-like_Pase/nucleotidase"/>
</dbReference>
<evidence type="ECO:0000259" key="8">
    <source>
        <dbReference type="Pfam" id="PF01975"/>
    </source>
</evidence>
<evidence type="ECO:0000256" key="2">
    <source>
        <dbReference type="ARBA" id="ARBA00011062"/>
    </source>
</evidence>
<keyword evidence="10" id="KW-1185">Reference proteome</keyword>
<organism evidence="9 10">
    <name type="scientific">Cellulomonas septica</name>
    <dbReference type="NCBI Taxonomy" id="285080"/>
    <lineage>
        <taxon>Bacteria</taxon>
        <taxon>Bacillati</taxon>
        <taxon>Actinomycetota</taxon>
        <taxon>Actinomycetes</taxon>
        <taxon>Micrococcales</taxon>
        <taxon>Cellulomonadaceae</taxon>
        <taxon>Cellulomonas</taxon>
    </lineage>
</organism>
<comment type="catalytic activity">
    <reaction evidence="1">
        <text>a ribonucleoside 5'-phosphate + H2O = a ribonucleoside + phosphate</text>
        <dbReference type="Rhea" id="RHEA:12484"/>
        <dbReference type="ChEBI" id="CHEBI:15377"/>
        <dbReference type="ChEBI" id="CHEBI:18254"/>
        <dbReference type="ChEBI" id="CHEBI:43474"/>
        <dbReference type="ChEBI" id="CHEBI:58043"/>
        <dbReference type="EC" id="3.1.3.5"/>
    </reaction>
</comment>
<dbReference type="EC" id="3.1.3.5" evidence="3"/>
<dbReference type="EMBL" id="JAAXOY010000303">
    <property type="protein sequence ID" value="NKY40230.1"/>
    <property type="molecule type" value="Genomic_DNA"/>
</dbReference>
<evidence type="ECO:0000256" key="7">
    <source>
        <dbReference type="ARBA" id="ARBA00022801"/>
    </source>
</evidence>
<reference evidence="9 10" key="1">
    <citation type="submission" date="2020-04" db="EMBL/GenBank/DDBJ databases">
        <title>MicrobeNet Type strains.</title>
        <authorList>
            <person name="Nicholson A.C."/>
        </authorList>
    </citation>
    <scope>NUCLEOTIDE SEQUENCE [LARGE SCALE GENOMIC DNA]</scope>
    <source>
        <strain evidence="9 10">ATCC BAA-787</strain>
    </source>
</reference>
<dbReference type="Proteomes" id="UP000777774">
    <property type="component" value="Unassembled WGS sequence"/>
</dbReference>
<dbReference type="RefSeq" id="WP_168679205.1">
    <property type="nucleotide sequence ID" value="NZ_JAAXOY010000303.1"/>
</dbReference>
<gene>
    <name evidence="9" type="ORF">HGA02_12030</name>
</gene>
<dbReference type="SUPFAM" id="SSF64167">
    <property type="entry name" value="SurE-like"/>
    <property type="match status" value="1"/>
</dbReference>
<dbReference type="InterPro" id="IPR030048">
    <property type="entry name" value="SurE"/>
</dbReference>
<keyword evidence="7" id="KW-0378">Hydrolase</keyword>
<accession>A0ABX1K2R5</accession>
<comment type="caution">
    <text evidence="9">The sequence shown here is derived from an EMBL/GenBank/DDBJ whole genome shotgun (WGS) entry which is preliminary data.</text>
</comment>